<dbReference type="RefSeq" id="WP_013271331.1">
    <property type="nucleotide sequence ID" value="NC_014376.1"/>
</dbReference>
<dbReference type="AlphaFoldDB" id="D9R4Q2"/>
<dbReference type="PANTHER" id="PTHR21208">
    <property type="entry name" value="ADP-DEPENDENT GLUCOKINASE"/>
    <property type="match status" value="1"/>
</dbReference>
<dbReference type="HOGENOM" id="CLU_686633_0_0_9"/>
<reference evidence="7" key="1">
    <citation type="submission" date="2010-07" db="EMBL/GenBank/DDBJ databases">
        <title>Complete sequence of Clostridium saccharolyticum WM1.</title>
        <authorList>
            <consortium name="US DOE Joint Genome Institute"/>
            <person name="Lucas S."/>
            <person name="Copeland A."/>
            <person name="Lapidus A."/>
            <person name="Cheng J.-F."/>
            <person name="Bruce D."/>
            <person name="Goodwin L."/>
            <person name="Pitluck S."/>
            <person name="Chertkov O."/>
            <person name="Detter J.C."/>
            <person name="Han C."/>
            <person name="Tapia R."/>
            <person name="Land M."/>
            <person name="Hauser L."/>
            <person name="Chang Y.-J."/>
            <person name="Jeffries C."/>
            <person name="Kyrpides N."/>
            <person name="Ivanova N."/>
            <person name="Mikhailova N."/>
            <person name="Mouttaki H."/>
            <person name="Lin L."/>
            <person name="Zhou J."/>
            <person name="Hemme C.L."/>
            <person name="Woyke T."/>
        </authorList>
    </citation>
    <scope>NUCLEOTIDE SEQUENCE [LARGE SCALE GENOMIC DNA]</scope>
    <source>
        <strain evidence="7">WM1</strain>
    </source>
</reference>
<keyword evidence="3" id="KW-0479">Metal-binding</keyword>
<keyword evidence="6" id="KW-0324">Glycolysis</keyword>
<dbReference type="Proteomes" id="UP000001662">
    <property type="component" value="Chromosome"/>
</dbReference>
<dbReference type="PROSITE" id="PS51255">
    <property type="entry name" value="ADPK"/>
    <property type="match status" value="1"/>
</dbReference>
<dbReference type="GO" id="GO:0046872">
    <property type="term" value="F:metal ion binding"/>
    <property type="evidence" value="ECO:0007669"/>
    <property type="project" value="UniProtKB-KW"/>
</dbReference>
<dbReference type="GO" id="GO:0016301">
    <property type="term" value="F:kinase activity"/>
    <property type="evidence" value="ECO:0007669"/>
    <property type="project" value="UniProtKB-KW"/>
</dbReference>
<keyword evidence="8" id="KW-1185">Reference proteome</keyword>
<dbReference type="eggNOG" id="COG4809">
    <property type="taxonomic scope" value="Bacteria"/>
</dbReference>
<proteinExistence type="predicted"/>
<accession>D9R4Q2</accession>
<dbReference type="KEGG" id="csh:Closa_0608"/>
<evidence type="ECO:0000313" key="8">
    <source>
        <dbReference type="Proteomes" id="UP000001662"/>
    </source>
</evidence>
<dbReference type="Gene3D" id="3.30.1110.20">
    <property type="match status" value="1"/>
</dbReference>
<dbReference type="InterPro" id="IPR029056">
    <property type="entry name" value="Ribokinase-like"/>
</dbReference>
<dbReference type="InterPro" id="IPR007666">
    <property type="entry name" value="ADP_PFK/GK"/>
</dbReference>
<keyword evidence="2" id="KW-0808">Transferase</keyword>
<dbReference type="Gene3D" id="3.40.1190.20">
    <property type="match status" value="1"/>
</dbReference>
<dbReference type="STRING" id="610130.Closa_0608"/>
<organism evidence="7 8">
    <name type="scientific">Lacrimispora saccharolytica (strain ATCC 35040 / DSM 2544 / NRCC 2533 / WM1)</name>
    <name type="common">Clostridium saccharolyticum</name>
    <dbReference type="NCBI Taxonomy" id="610130"/>
    <lineage>
        <taxon>Bacteria</taxon>
        <taxon>Bacillati</taxon>
        <taxon>Bacillota</taxon>
        <taxon>Clostridia</taxon>
        <taxon>Lachnospirales</taxon>
        <taxon>Lachnospiraceae</taxon>
        <taxon>Lacrimispora</taxon>
    </lineage>
</organism>
<dbReference type="PaxDb" id="610130-Closa_0608"/>
<evidence type="ECO:0000256" key="1">
    <source>
        <dbReference type="ARBA" id="ARBA00022490"/>
    </source>
</evidence>
<evidence type="ECO:0000256" key="2">
    <source>
        <dbReference type="ARBA" id="ARBA00022679"/>
    </source>
</evidence>
<evidence type="ECO:0000256" key="3">
    <source>
        <dbReference type="ARBA" id="ARBA00022723"/>
    </source>
</evidence>
<protein>
    <submittedName>
        <fullName evidence="7">ADP-dependent phosphofructokinase/glucokinase-like protein</fullName>
    </submittedName>
</protein>
<dbReference type="SUPFAM" id="SSF53613">
    <property type="entry name" value="Ribokinase-like"/>
    <property type="match status" value="1"/>
</dbReference>
<keyword evidence="1" id="KW-0963">Cytoplasm</keyword>
<dbReference type="PANTHER" id="PTHR21208:SF1">
    <property type="entry name" value="ADP-DEPENDENT GLUCOKINASE"/>
    <property type="match status" value="1"/>
</dbReference>
<keyword evidence="5" id="KW-0460">Magnesium</keyword>
<dbReference type="GO" id="GO:0006096">
    <property type="term" value="P:glycolytic process"/>
    <property type="evidence" value="ECO:0007669"/>
    <property type="project" value="UniProtKB-KW"/>
</dbReference>
<evidence type="ECO:0000256" key="6">
    <source>
        <dbReference type="ARBA" id="ARBA00023152"/>
    </source>
</evidence>
<name>D9R4Q2_LACSW</name>
<dbReference type="GO" id="GO:0016773">
    <property type="term" value="F:phosphotransferase activity, alcohol group as acceptor"/>
    <property type="evidence" value="ECO:0007669"/>
    <property type="project" value="InterPro"/>
</dbReference>
<sequence>MGNGIYSMRGRADRMKAEEKYIETFEQIEPLIRRRIEKNAFTALGYTSNLDVLCDFQIEVFNELLSRSLPNGDLAGMKASKEITDMEGFLETIVYFCTHGIGGEVDISDFGIIRDTFEVKKGMGGTATQGAMALAAVTCPSIIHLTDDSKEVCDILNSPYIYTVSNKGELIHTDQITQTAEQEIHYIIQFKKGDVICLGSQKITIPASNRLIITKITVNEALPFSDSFFTYVETHAANIKSNVLSSFNAIQDKGILEQRLAYVKEHIKKYKANNEAGIVYFEDAHYHNKEIRQVCLETLYPYVDILSLNEEELEYTLSMYDFPIEINDIHSCIKGADYIKERFSVKKGIIVHTKDYSMYLGETLSGDIEKGLMLGNMLATAKAVNGWYGTKEQIREVIKLPLSEKGMRNRELTAKEHFPWEVVFVPSKYIDKPRYTIGLGDSFVAGVQLCFE</sequence>
<evidence type="ECO:0000256" key="5">
    <source>
        <dbReference type="ARBA" id="ARBA00022842"/>
    </source>
</evidence>
<keyword evidence="4" id="KW-0418">Kinase</keyword>
<gene>
    <name evidence="7" type="ordered locus">Closa_0608</name>
</gene>
<dbReference type="EMBL" id="CP002109">
    <property type="protein sequence ID" value="ADL03236.1"/>
    <property type="molecule type" value="Genomic_DNA"/>
</dbReference>
<evidence type="ECO:0000256" key="4">
    <source>
        <dbReference type="ARBA" id="ARBA00022777"/>
    </source>
</evidence>
<dbReference type="Pfam" id="PF04587">
    <property type="entry name" value="ADP_PFK_GK"/>
    <property type="match status" value="1"/>
</dbReference>
<evidence type="ECO:0000313" key="7">
    <source>
        <dbReference type="EMBL" id="ADL03236.1"/>
    </source>
</evidence>